<protein>
    <submittedName>
        <fullName evidence="2">Uncharacterized protein</fullName>
    </submittedName>
</protein>
<accession>A0A917G6K8</accession>
<name>A0A917G6K8_9BACL</name>
<reference evidence="2" key="1">
    <citation type="journal article" date="2014" name="Int. J. Syst. Evol. Microbiol.">
        <title>Complete genome sequence of Corynebacterium casei LMG S-19264T (=DSM 44701T), isolated from a smear-ripened cheese.</title>
        <authorList>
            <consortium name="US DOE Joint Genome Institute (JGI-PGF)"/>
            <person name="Walter F."/>
            <person name="Albersmeier A."/>
            <person name="Kalinowski J."/>
            <person name="Ruckert C."/>
        </authorList>
    </citation>
    <scope>NUCLEOTIDE SEQUENCE</scope>
    <source>
        <strain evidence="2">CGMCC 1.12987</strain>
    </source>
</reference>
<evidence type="ECO:0000256" key="1">
    <source>
        <dbReference type="SAM" id="Phobius"/>
    </source>
</evidence>
<reference evidence="2" key="2">
    <citation type="submission" date="2020-09" db="EMBL/GenBank/DDBJ databases">
        <authorList>
            <person name="Sun Q."/>
            <person name="Zhou Y."/>
        </authorList>
    </citation>
    <scope>NUCLEOTIDE SEQUENCE</scope>
    <source>
        <strain evidence="2">CGMCC 1.12987</strain>
    </source>
</reference>
<organism evidence="2 3">
    <name type="scientific">Paenibacillus abyssi</name>
    <dbReference type="NCBI Taxonomy" id="1340531"/>
    <lineage>
        <taxon>Bacteria</taxon>
        <taxon>Bacillati</taxon>
        <taxon>Bacillota</taxon>
        <taxon>Bacilli</taxon>
        <taxon>Bacillales</taxon>
        <taxon>Paenibacillaceae</taxon>
        <taxon>Paenibacillus</taxon>
    </lineage>
</organism>
<dbReference type="AlphaFoldDB" id="A0A917G6K8"/>
<keyword evidence="3" id="KW-1185">Reference proteome</keyword>
<dbReference type="EMBL" id="BMGR01000022">
    <property type="protein sequence ID" value="GGG25319.1"/>
    <property type="molecule type" value="Genomic_DNA"/>
</dbReference>
<proteinExistence type="predicted"/>
<sequence>MEAVDDKGFVTPAFYDTSLHEGKLAVRYLNLESEEKSGDAILISTPEEYGYAFLRPVAVIQILQKNCDKNSKVKLFLFTFHVTSLYLIIEYYNTWKDKRRAFSVNDY</sequence>
<evidence type="ECO:0000313" key="3">
    <source>
        <dbReference type="Proteomes" id="UP000644756"/>
    </source>
</evidence>
<dbReference type="Proteomes" id="UP000644756">
    <property type="component" value="Unassembled WGS sequence"/>
</dbReference>
<gene>
    <name evidence="2" type="ORF">GCM10010916_47220</name>
</gene>
<keyword evidence="1" id="KW-0472">Membrane</keyword>
<keyword evidence="1" id="KW-1133">Transmembrane helix</keyword>
<keyword evidence="1" id="KW-0812">Transmembrane</keyword>
<comment type="caution">
    <text evidence="2">The sequence shown here is derived from an EMBL/GenBank/DDBJ whole genome shotgun (WGS) entry which is preliminary data.</text>
</comment>
<feature type="transmembrane region" description="Helical" evidence="1">
    <location>
        <begin position="75"/>
        <end position="92"/>
    </location>
</feature>
<evidence type="ECO:0000313" key="2">
    <source>
        <dbReference type="EMBL" id="GGG25319.1"/>
    </source>
</evidence>